<evidence type="ECO:0000313" key="3">
    <source>
        <dbReference type="Proteomes" id="UP001500582"/>
    </source>
</evidence>
<gene>
    <name evidence="2" type="ORF">GCM10023149_28840</name>
</gene>
<comment type="caution">
    <text evidence="2">The sequence shown here is derived from an EMBL/GenBank/DDBJ whole genome shotgun (WGS) entry which is preliminary data.</text>
</comment>
<dbReference type="Proteomes" id="UP001500582">
    <property type="component" value="Unassembled WGS sequence"/>
</dbReference>
<dbReference type="EMBL" id="BAABFT010000007">
    <property type="protein sequence ID" value="GAA4326180.1"/>
    <property type="molecule type" value="Genomic_DNA"/>
</dbReference>
<feature type="region of interest" description="Disordered" evidence="1">
    <location>
        <begin position="53"/>
        <end position="79"/>
    </location>
</feature>
<proteinExistence type="predicted"/>
<protein>
    <submittedName>
        <fullName evidence="2">Uncharacterized protein</fullName>
    </submittedName>
</protein>
<accession>A0ABP8GKR2</accession>
<sequence length="79" mass="8511">MFPNQFVVEKLWDIFRLAVKGGLEDKGTAYVQEVALLFDQLISLVAAANALHQESGAESGEEPSLSGNHLTGQEGSVHD</sequence>
<dbReference type="RefSeq" id="WP_345211806.1">
    <property type="nucleotide sequence ID" value="NZ_BAABFT010000007.1"/>
</dbReference>
<keyword evidence="3" id="KW-1185">Reference proteome</keyword>
<reference evidence="3" key="1">
    <citation type="journal article" date="2019" name="Int. J. Syst. Evol. Microbiol.">
        <title>The Global Catalogue of Microorganisms (GCM) 10K type strain sequencing project: providing services to taxonomists for standard genome sequencing and annotation.</title>
        <authorList>
            <consortium name="The Broad Institute Genomics Platform"/>
            <consortium name="The Broad Institute Genome Sequencing Center for Infectious Disease"/>
            <person name="Wu L."/>
            <person name="Ma J."/>
        </authorList>
    </citation>
    <scope>NUCLEOTIDE SEQUENCE [LARGE SCALE GENOMIC DNA]</scope>
    <source>
        <strain evidence="3">JCM 17705</strain>
    </source>
</reference>
<name>A0ABP8GKR2_9SPHI</name>
<feature type="compositionally biased region" description="Polar residues" evidence="1">
    <location>
        <begin position="65"/>
        <end position="79"/>
    </location>
</feature>
<organism evidence="2 3">
    <name type="scientific">Mucilaginibacter gynuensis</name>
    <dbReference type="NCBI Taxonomy" id="1302236"/>
    <lineage>
        <taxon>Bacteria</taxon>
        <taxon>Pseudomonadati</taxon>
        <taxon>Bacteroidota</taxon>
        <taxon>Sphingobacteriia</taxon>
        <taxon>Sphingobacteriales</taxon>
        <taxon>Sphingobacteriaceae</taxon>
        <taxon>Mucilaginibacter</taxon>
    </lineage>
</organism>
<evidence type="ECO:0000313" key="2">
    <source>
        <dbReference type="EMBL" id="GAA4326180.1"/>
    </source>
</evidence>
<evidence type="ECO:0000256" key="1">
    <source>
        <dbReference type="SAM" id="MobiDB-lite"/>
    </source>
</evidence>